<feature type="region of interest" description="Disordered" evidence="1">
    <location>
        <begin position="1"/>
        <end position="55"/>
    </location>
</feature>
<keyword evidence="3" id="KW-1185">Reference proteome</keyword>
<protein>
    <submittedName>
        <fullName evidence="2">Uncharacterized protein</fullName>
    </submittedName>
</protein>
<proteinExistence type="predicted"/>
<sequence length="149" mass="15805">MDAEAPGRPRAGAAADAPRRPALRRADSAGSQSNGSVSSSATTRSRRSSTIVNLSGMAKSDVLIEKVAQRVHREGRADSRGWAGDIDADAEDGETRSLLSAEERLDRMGCSPALSRLQRLSGTLGDPRSHDARAVGVDLRTLSQARRGR</sequence>
<comment type="caution">
    <text evidence="2">The sequence shown here is derived from an EMBL/GenBank/DDBJ whole genome shotgun (WGS) entry which is preliminary data.</text>
</comment>
<name>A0ABN9X9N5_9DINO</name>
<organism evidence="2 3">
    <name type="scientific">Prorocentrum cordatum</name>
    <dbReference type="NCBI Taxonomy" id="2364126"/>
    <lineage>
        <taxon>Eukaryota</taxon>
        <taxon>Sar</taxon>
        <taxon>Alveolata</taxon>
        <taxon>Dinophyceae</taxon>
        <taxon>Prorocentrales</taxon>
        <taxon>Prorocentraceae</taxon>
        <taxon>Prorocentrum</taxon>
    </lineage>
</organism>
<feature type="compositionally biased region" description="Low complexity" evidence="1">
    <location>
        <begin position="28"/>
        <end position="43"/>
    </location>
</feature>
<feature type="region of interest" description="Disordered" evidence="1">
    <location>
        <begin position="71"/>
        <end position="104"/>
    </location>
</feature>
<feature type="compositionally biased region" description="Low complexity" evidence="1">
    <location>
        <begin position="1"/>
        <end position="16"/>
    </location>
</feature>
<dbReference type="Proteomes" id="UP001189429">
    <property type="component" value="Unassembled WGS sequence"/>
</dbReference>
<reference evidence="2" key="1">
    <citation type="submission" date="2023-10" db="EMBL/GenBank/DDBJ databases">
        <authorList>
            <person name="Chen Y."/>
            <person name="Shah S."/>
            <person name="Dougan E. K."/>
            <person name="Thang M."/>
            <person name="Chan C."/>
        </authorList>
    </citation>
    <scope>NUCLEOTIDE SEQUENCE [LARGE SCALE GENOMIC DNA]</scope>
</reference>
<evidence type="ECO:0000256" key="1">
    <source>
        <dbReference type="SAM" id="MobiDB-lite"/>
    </source>
</evidence>
<gene>
    <name evidence="2" type="ORF">PCOR1329_LOCUS74733</name>
</gene>
<feature type="non-terminal residue" evidence="2">
    <location>
        <position position="149"/>
    </location>
</feature>
<evidence type="ECO:0000313" key="3">
    <source>
        <dbReference type="Proteomes" id="UP001189429"/>
    </source>
</evidence>
<evidence type="ECO:0000313" key="2">
    <source>
        <dbReference type="EMBL" id="CAK0896207.1"/>
    </source>
</evidence>
<feature type="region of interest" description="Disordered" evidence="1">
    <location>
        <begin position="119"/>
        <end position="149"/>
    </location>
</feature>
<dbReference type="EMBL" id="CAUYUJ010020157">
    <property type="protein sequence ID" value="CAK0896207.1"/>
    <property type="molecule type" value="Genomic_DNA"/>
</dbReference>
<accession>A0ABN9X9N5</accession>